<accession>A0A4R4TNN5</accession>
<evidence type="ECO:0000313" key="1">
    <source>
        <dbReference type="EMBL" id="TDC77504.1"/>
    </source>
</evidence>
<sequence length="439" mass="46846">MTSPDENDLGGPAADAVRAASYERLAVVAALLYRQVGGLPPVGLEMGELVAASGMPDLAAGAVEDLVVCGLLRRRELVGGSVLYRMDCAAREHAAGLAEVLDPAGERVAVGRRWVEYLLAGALAARAVLTPSAPPERVLLRHPLPGPRVVFDGAVGALAWLASHQDSVAAAVPFARELGWNDVAWRLLVAAWPVAQRRRNHAFWLPLLVDHGLPAAGCAGDDQAERYLLSLIGEGWLHEDQPAEALACFEDMLAGARQQLDERDVAVALLGLGQVQLQVGRQRPAMSSLRRAADIFGSLGERHGLGRSLILLGGLAATFGEPEEDVQLLSRAVDLLGECREVYDMARARAHLGLARARRGAHVAASTALLQARAEFAASGALWWEARSVEWLAAASRRQLGNDGTRHLRNEAVLLYALAGSPDAARLRAMDARRDALTP</sequence>
<reference evidence="1 2" key="1">
    <citation type="submission" date="2019-03" db="EMBL/GenBank/DDBJ databases">
        <title>Draft genome sequences of novel Actinobacteria.</title>
        <authorList>
            <person name="Sahin N."/>
            <person name="Ay H."/>
            <person name="Saygin H."/>
        </authorList>
    </citation>
    <scope>NUCLEOTIDE SEQUENCE [LARGE SCALE GENOMIC DNA]</scope>
    <source>
        <strain evidence="1 2">DSM 41900</strain>
    </source>
</reference>
<dbReference type="EMBL" id="SMKI01000052">
    <property type="protein sequence ID" value="TDC77504.1"/>
    <property type="molecule type" value="Genomic_DNA"/>
</dbReference>
<dbReference type="RefSeq" id="WP_132817046.1">
    <property type="nucleotide sequence ID" value="NZ_SMKI01000052.1"/>
</dbReference>
<keyword evidence="2" id="KW-1185">Reference proteome</keyword>
<gene>
    <name evidence="1" type="ORF">E1283_07140</name>
</gene>
<proteinExistence type="predicted"/>
<dbReference type="InterPro" id="IPR011990">
    <property type="entry name" value="TPR-like_helical_dom_sf"/>
</dbReference>
<comment type="caution">
    <text evidence="1">The sequence shown here is derived from an EMBL/GenBank/DDBJ whole genome shotgun (WGS) entry which is preliminary data.</text>
</comment>
<dbReference type="AlphaFoldDB" id="A0A4R4TNN5"/>
<dbReference type="SUPFAM" id="SSF48452">
    <property type="entry name" value="TPR-like"/>
    <property type="match status" value="1"/>
</dbReference>
<name>A0A4R4TNN5_9ACTN</name>
<evidence type="ECO:0008006" key="3">
    <source>
        <dbReference type="Google" id="ProtNLM"/>
    </source>
</evidence>
<protein>
    <recommendedName>
        <fullName evidence="3">Tetratricopeptide repeat protein</fullName>
    </recommendedName>
</protein>
<organism evidence="1 2">
    <name type="scientific">Streptomyces hainanensis</name>
    <dbReference type="NCBI Taxonomy" id="402648"/>
    <lineage>
        <taxon>Bacteria</taxon>
        <taxon>Bacillati</taxon>
        <taxon>Actinomycetota</taxon>
        <taxon>Actinomycetes</taxon>
        <taxon>Kitasatosporales</taxon>
        <taxon>Streptomycetaceae</taxon>
        <taxon>Streptomyces</taxon>
    </lineage>
</organism>
<dbReference type="Gene3D" id="1.25.40.10">
    <property type="entry name" value="Tetratricopeptide repeat domain"/>
    <property type="match status" value="1"/>
</dbReference>
<evidence type="ECO:0000313" key="2">
    <source>
        <dbReference type="Proteomes" id="UP000295345"/>
    </source>
</evidence>
<dbReference type="OrthoDB" id="3311584at2"/>
<dbReference type="Proteomes" id="UP000295345">
    <property type="component" value="Unassembled WGS sequence"/>
</dbReference>